<dbReference type="PANTHER" id="PTHR46796">
    <property type="entry name" value="HTH-TYPE TRANSCRIPTIONAL ACTIVATOR RHAS-RELATED"/>
    <property type="match status" value="1"/>
</dbReference>
<evidence type="ECO:0000256" key="2">
    <source>
        <dbReference type="ARBA" id="ARBA00023125"/>
    </source>
</evidence>
<feature type="domain" description="HTH araC/xylS-type" evidence="5">
    <location>
        <begin position="171"/>
        <end position="272"/>
    </location>
</feature>
<protein>
    <submittedName>
        <fullName evidence="6">AraC family transcriptional regulator</fullName>
    </submittedName>
</protein>
<reference evidence="6 7" key="1">
    <citation type="submission" date="2023-05" db="EMBL/GenBank/DDBJ databases">
        <title>Marinobacter albus sp. nov., a marine bacterium isolated from sand in a coastal intertidal zone of huludao.</title>
        <authorList>
            <person name="Deng T."/>
        </authorList>
    </citation>
    <scope>NUCLEOTIDE SEQUENCE [LARGE SCALE GENOMIC DNA]</scope>
    <source>
        <strain evidence="6 7">M216</strain>
    </source>
</reference>
<dbReference type="PROSITE" id="PS01124">
    <property type="entry name" value="HTH_ARAC_FAMILY_2"/>
    <property type="match status" value="1"/>
</dbReference>
<dbReference type="SMART" id="SM00342">
    <property type="entry name" value="HTH_ARAC"/>
    <property type="match status" value="1"/>
</dbReference>
<dbReference type="Pfam" id="PF14525">
    <property type="entry name" value="AraC_binding_2"/>
    <property type="match status" value="1"/>
</dbReference>
<dbReference type="Gene3D" id="1.10.10.60">
    <property type="entry name" value="Homeodomain-like"/>
    <property type="match status" value="1"/>
</dbReference>
<comment type="function">
    <text evidence="4">Regulatory protein of the TOL plasmid xyl operons. XylS activates the xylXYZLTEGFJQKIH operon required for the degradation of toluene, m-xylene and p-xylene.</text>
</comment>
<dbReference type="RefSeq" id="WP_219868587.1">
    <property type="nucleotide sequence ID" value="NZ_JASSQD010000003.1"/>
</dbReference>
<organism evidence="6 7">
    <name type="scientific">Marinobacter albus</name>
    <dbReference type="NCBI Taxonomy" id="3030833"/>
    <lineage>
        <taxon>Bacteria</taxon>
        <taxon>Pseudomonadati</taxon>
        <taxon>Pseudomonadota</taxon>
        <taxon>Gammaproteobacteria</taxon>
        <taxon>Pseudomonadales</taxon>
        <taxon>Marinobacteraceae</taxon>
        <taxon>Marinobacter</taxon>
    </lineage>
</organism>
<comment type="caution">
    <text evidence="6">The sequence shown here is derived from an EMBL/GenBank/DDBJ whole genome shotgun (WGS) entry which is preliminary data.</text>
</comment>
<accession>A0ABT7HG92</accession>
<keyword evidence="7" id="KW-1185">Reference proteome</keyword>
<evidence type="ECO:0000259" key="5">
    <source>
        <dbReference type="PROSITE" id="PS01124"/>
    </source>
</evidence>
<evidence type="ECO:0000256" key="3">
    <source>
        <dbReference type="ARBA" id="ARBA00023163"/>
    </source>
</evidence>
<dbReference type="PANTHER" id="PTHR46796:SF12">
    <property type="entry name" value="HTH-TYPE DNA-BINDING TRANSCRIPTIONAL ACTIVATOR EUTR"/>
    <property type="match status" value="1"/>
</dbReference>
<name>A0ABT7HG92_9GAMM</name>
<keyword evidence="1" id="KW-0805">Transcription regulation</keyword>
<dbReference type="SUPFAM" id="SSF46689">
    <property type="entry name" value="Homeodomain-like"/>
    <property type="match status" value="1"/>
</dbReference>
<evidence type="ECO:0000313" key="6">
    <source>
        <dbReference type="EMBL" id="MDK9559403.1"/>
    </source>
</evidence>
<dbReference type="InterPro" id="IPR009057">
    <property type="entry name" value="Homeodomain-like_sf"/>
</dbReference>
<evidence type="ECO:0000256" key="1">
    <source>
        <dbReference type="ARBA" id="ARBA00023015"/>
    </source>
</evidence>
<dbReference type="Proteomes" id="UP001223547">
    <property type="component" value="Unassembled WGS sequence"/>
</dbReference>
<keyword evidence="2" id="KW-0238">DNA-binding</keyword>
<keyword evidence="3" id="KW-0804">Transcription</keyword>
<dbReference type="InterPro" id="IPR018060">
    <property type="entry name" value="HTH_AraC"/>
</dbReference>
<gene>
    <name evidence="6" type="ORF">QQF73_17345</name>
</gene>
<evidence type="ECO:0000256" key="4">
    <source>
        <dbReference type="ARBA" id="ARBA00037345"/>
    </source>
</evidence>
<sequence>MSQEITGLSERMDFYAHLAFLPGKRVNLCGIYLNQAYRISGSNTESPVIVLPLEGAAEFELDGQSFLSAPGVPFVLEPNAEYCAHVSAETHLFIVQMGSPGARKPQAFPRSGDPNIARLLESFVIQMAFLKGHEHALERVQWFERALVQHCGDGSVTSLPEVHVRDERRICQAVKLINERLEHGVDLEMVASESGLSIRNLYYLMKKYTGMSPYNYCLSRRLIKARESLIRNYEEDPQIANHALRWGFNHLGRFSSYYREHFGEYPSETLECLESLTKFSENVGAVEGARSRQGVRHGSAIPRSVEISP</sequence>
<evidence type="ECO:0000313" key="7">
    <source>
        <dbReference type="Proteomes" id="UP001223547"/>
    </source>
</evidence>
<dbReference type="InterPro" id="IPR035418">
    <property type="entry name" value="AraC-bd_2"/>
</dbReference>
<dbReference type="InterPro" id="IPR050204">
    <property type="entry name" value="AraC_XylS_family_regulators"/>
</dbReference>
<proteinExistence type="predicted"/>
<dbReference type="EMBL" id="JASSQD010000003">
    <property type="protein sequence ID" value="MDK9559403.1"/>
    <property type="molecule type" value="Genomic_DNA"/>
</dbReference>
<dbReference type="Pfam" id="PF12833">
    <property type="entry name" value="HTH_18"/>
    <property type="match status" value="1"/>
</dbReference>